<evidence type="ECO:0000256" key="5">
    <source>
        <dbReference type="SAM" id="Phobius"/>
    </source>
</evidence>
<protein>
    <submittedName>
        <fullName evidence="7">Integral membrane protein</fullName>
    </submittedName>
</protein>
<evidence type="ECO:0000256" key="3">
    <source>
        <dbReference type="ARBA" id="ARBA00022989"/>
    </source>
</evidence>
<keyword evidence="4 5" id="KW-0472">Membrane</keyword>
<evidence type="ECO:0000256" key="4">
    <source>
        <dbReference type="ARBA" id="ARBA00023136"/>
    </source>
</evidence>
<evidence type="ECO:0000256" key="2">
    <source>
        <dbReference type="ARBA" id="ARBA00022692"/>
    </source>
</evidence>
<dbReference type="Proteomes" id="UP001245184">
    <property type="component" value="Unassembled WGS sequence"/>
</dbReference>
<dbReference type="Pfam" id="PF06305">
    <property type="entry name" value="LapA_dom"/>
    <property type="match status" value="1"/>
</dbReference>
<feature type="transmembrane region" description="Helical" evidence="5">
    <location>
        <begin position="164"/>
        <end position="188"/>
    </location>
</feature>
<dbReference type="EMBL" id="JAVIZN010000002">
    <property type="protein sequence ID" value="MDR6203017.1"/>
    <property type="molecule type" value="Genomic_DNA"/>
</dbReference>
<organism evidence="7 8">
    <name type="scientific">Paraburkholderia graminis</name>
    <dbReference type="NCBI Taxonomy" id="60548"/>
    <lineage>
        <taxon>Bacteria</taxon>
        <taxon>Pseudomonadati</taxon>
        <taxon>Pseudomonadota</taxon>
        <taxon>Betaproteobacteria</taxon>
        <taxon>Burkholderiales</taxon>
        <taxon>Burkholderiaceae</taxon>
        <taxon>Paraburkholderia</taxon>
    </lineage>
</organism>
<gene>
    <name evidence="7" type="ORF">QF025_001737</name>
</gene>
<evidence type="ECO:0000313" key="8">
    <source>
        <dbReference type="Proteomes" id="UP001245184"/>
    </source>
</evidence>
<sequence length="220" mass="24607">MRYALCSGRQKTRKSAFRRFFFARALCRHAGMYSTNGAPSRAISRARNRALGEPRFYSSFLSRSQPHFASRFAGTFCKPAIRQFLPSREGFNYNTGHFGAGKYRGATRHQAGVTPQLPSRDLFMKFIVWLIRVLVFVLLLVLALSNTQPATLNFLAGYAWSAPLILIGLAFFAVGLVAGLVSSMPAVVRLRMENGRLKRELRVAREAPVVVEQPPMPPLI</sequence>
<reference evidence="7 8" key="1">
    <citation type="submission" date="2023-08" db="EMBL/GenBank/DDBJ databases">
        <title>Genome sequencing of plant associated microbes to promote plant fitness in Sorghum bicolor and Oryza sativa.</title>
        <authorList>
            <person name="Coleman-Derr D."/>
        </authorList>
    </citation>
    <scope>NUCLEOTIDE SEQUENCE [LARGE SCALE GENOMIC DNA]</scope>
    <source>
        <strain evidence="7 8">SLBN-33</strain>
    </source>
</reference>
<comment type="caution">
    <text evidence="7">The sequence shown here is derived from an EMBL/GenBank/DDBJ whole genome shotgun (WGS) entry which is preliminary data.</text>
</comment>
<keyword evidence="3 5" id="KW-1133">Transmembrane helix</keyword>
<evidence type="ECO:0000259" key="6">
    <source>
        <dbReference type="Pfam" id="PF06305"/>
    </source>
</evidence>
<dbReference type="InterPro" id="IPR010445">
    <property type="entry name" value="LapA_dom"/>
</dbReference>
<feature type="domain" description="Lipopolysaccharide assembly protein A" evidence="6">
    <location>
        <begin position="146"/>
        <end position="204"/>
    </location>
</feature>
<accession>A0ABD5CGF8</accession>
<keyword evidence="1" id="KW-1003">Cell membrane</keyword>
<feature type="transmembrane region" description="Helical" evidence="5">
    <location>
        <begin position="126"/>
        <end position="144"/>
    </location>
</feature>
<evidence type="ECO:0000256" key="1">
    <source>
        <dbReference type="ARBA" id="ARBA00022475"/>
    </source>
</evidence>
<dbReference type="AlphaFoldDB" id="A0ABD5CGF8"/>
<proteinExistence type="predicted"/>
<keyword evidence="2 5" id="KW-0812">Transmembrane</keyword>
<name>A0ABD5CGF8_9BURK</name>
<evidence type="ECO:0000313" key="7">
    <source>
        <dbReference type="EMBL" id="MDR6203017.1"/>
    </source>
</evidence>